<comment type="similarity">
    <text evidence="2 6">Belongs to the drug/metabolite transporter (DMT) superfamily. Plant drug/metabolite exporter (P-DME) (TC 2.A.7.4) family.</text>
</comment>
<evidence type="ECO:0000256" key="2">
    <source>
        <dbReference type="ARBA" id="ARBA00007635"/>
    </source>
</evidence>
<evidence type="ECO:0000259" key="7">
    <source>
        <dbReference type="Pfam" id="PF00892"/>
    </source>
</evidence>
<feature type="domain" description="EamA" evidence="7">
    <location>
        <begin position="191"/>
        <end position="329"/>
    </location>
</feature>
<evidence type="ECO:0000313" key="8">
    <source>
        <dbReference type="EMBL" id="PWA78786.1"/>
    </source>
</evidence>
<dbReference type="EMBL" id="PKPP01001944">
    <property type="protein sequence ID" value="PWA78786.1"/>
    <property type="molecule type" value="Genomic_DNA"/>
</dbReference>
<keyword evidence="9" id="KW-1185">Reference proteome</keyword>
<feature type="transmembrane region" description="Helical" evidence="6">
    <location>
        <begin position="285"/>
        <end position="306"/>
    </location>
</feature>
<keyword evidence="5 6" id="KW-0472">Membrane</keyword>
<feature type="transmembrane region" description="Helical" evidence="6">
    <location>
        <begin position="312"/>
        <end position="331"/>
    </location>
</feature>
<comment type="subcellular location">
    <subcellularLocation>
        <location evidence="1 6">Membrane</location>
        <topology evidence="1 6">Multi-pass membrane protein</topology>
    </subcellularLocation>
</comment>
<dbReference type="GO" id="GO:0016020">
    <property type="term" value="C:membrane"/>
    <property type="evidence" value="ECO:0007669"/>
    <property type="project" value="UniProtKB-SubCell"/>
</dbReference>
<dbReference type="Proteomes" id="UP000245207">
    <property type="component" value="Unassembled WGS sequence"/>
</dbReference>
<organism evidence="8 9">
    <name type="scientific">Artemisia annua</name>
    <name type="common">Sweet wormwood</name>
    <dbReference type="NCBI Taxonomy" id="35608"/>
    <lineage>
        <taxon>Eukaryota</taxon>
        <taxon>Viridiplantae</taxon>
        <taxon>Streptophyta</taxon>
        <taxon>Embryophyta</taxon>
        <taxon>Tracheophyta</taxon>
        <taxon>Spermatophyta</taxon>
        <taxon>Magnoliopsida</taxon>
        <taxon>eudicotyledons</taxon>
        <taxon>Gunneridae</taxon>
        <taxon>Pentapetalae</taxon>
        <taxon>asterids</taxon>
        <taxon>campanulids</taxon>
        <taxon>Asterales</taxon>
        <taxon>Asteraceae</taxon>
        <taxon>Asteroideae</taxon>
        <taxon>Anthemideae</taxon>
        <taxon>Artemisiinae</taxon>
        <taxon>Artemisia</taxon>
    </lineage>
</organism>
<evidence type="ECO:0000256" key="3">
    <source>
        <dbReference type="ARBA" id="ARBA00022692"/>
    </source>
</evidence>
<gene>
    <name evidence="8" type="ORF">CTI12_AA213340</name>
</gene>
<evidence type="ECO:0000256" key="5">
    <source>
        <dbReference type="ARBA" id="ARBA00023136"/>
    </source>
</evidence>
<keyword evidence="4 6" id="KW-1133">Transmembrane helix</keyword>
<feature type="transmembrane region" description="Helical" evidence="6">
    <location>
        <begin position="103"/>
        <end position="129"/>
    </location>
</feature>
<dbReference type="AlphaFoldDB" id="A0A2U1NZ61"/>
<keyword evidence="3 6" id="KW-0812">Transmembrane</keyword>
<feature type="transmembrane region" description="Helical" evidence="6">
    <location>
        <begin position="16"/>
        <end position="34"/>
    </location>
</feature>
<sequence>MVNVAKITNVIHGLKPLLLMVLVQIITAGVSVFYKLAASDGMHLPILIAYRFLFAAAFFCPVALFVERKKRPKLTWMILLQAFGCGLFGGSLAQNLYVKALTLTSATFAAATTNLVPAITFVLAVCFGLERLGLMTYPGKAKIIGTIFGVGGAMLLTFYKGVDLHMWKTNVNLLNGQQHASNSQQSSNIVMGSLLAMGSCFSYSIWLILQANMVKKFPCPYSVTALTLAMGGVQALVYGLYTERHWGDWKLGWNFRLLTAAYTGVLASGLMFTLIAWCVQMRGPLFVSAFSPLMLVVVAIAGSFVLNESLHLGSVLGAILIIFGLYAVLWGKREEGKRVAQLCPIKESSIEAGEGTVVDGESMRSSLEVLADSDSKLSSVRSGNTEPRHIEVVMTPAI</sequence>
<feature type="transmembrane region" description="Helical" evidence="6">
    <location>
        <begin position="78"/>
        <end position="97"/>
    </location>
</feature>
<name>A0A2U1NZ61_ARTAN</name>
<evidence type="ECO:0000256" key="1">
    <source>
        <dbReference type="ARBA" id="ARBA00004141"/>
    </source>
</evidence>
<feature type="domain" description="EamA" evidence="7">
    <location>
        <begin position="16"/>
        <end position="157"/>
    </location>
</feature>
<dbReference type="OrthoDB" id="1728340at2759"/>
<protein>
    <recommendedName>
        <fullName evidence="6">WAT1-related protein</fullName>
    </recommendedName>
</protein>
<comment type="caution">
    <text evidence="8">The sequence shown here is derived from an EMBL/GenBank/DDBJ whole genome shotgun (WGS) entry which is preliminary data.</text>
</comment>
<dbReference type="InterPro" id="IPR000620">
    <property type="entry name" value="EamA_dom"/>
</dbReference>
<evidence type="ECO:0000256" key="6">
    <source>
        <dbReference type="RuleBase" id="RU363077"/>
    </source>
</evidence>
<dbReference type="InterPro" id="IPR030184">
    <property type="entry name" value="WAT1-related"/>
</dbReference>
<feature type="transmembrane region" description="Helical" evidence="6">
    <location>
        <begin position="141"/>
        <end position="159"/>
    </location>
</feature>
<feature type="transmembrane region" description="Helical" evidence="6">
    <location>
        <begin position="221"/>
        <end position="241"/>
    </location>
</feature>
<proteinExistence type="inferred from homology"/>
<feature type="transmembrane region" description="Helical" evidence="6">
    <location>
        <begin position="189"/>
        <end position="209"/>
    </location>
</feature>
<reference evidence="8 9" key="1">
    <citation type="journal article" date="2018" name="Mol. Plant">
        <title>The genome of Artemisia annua provides insight into the evolution of Asteraceae family and artemisinin biosynthesis.</title>
        <authorList>
            <person name="Shen Q."/>
            <person name="Zhang L."/>
            <person name="Liao Z."/>
            <person name="Wang S."/>
            <person name="Yan T."/>
            <person name="Shi P."/>
            <person name="Liu M."/>
            <person name="Fu X."/>
            <person name="Pan Q."/>
            <person name="Wang Y."/>
            <person name="Lv Z."/>
            <person name="Lu X."/>
            <person name="Zhang F."/>
            <person name="Jiang W."/>
            <person name="Ma Y."/>
            <person name="Chen M."/>
            <person name="Hao X."/>
            <person name="Li L."/>
            <person name="Tang Y."/>
            <person name="Lv G."/>
            <person name="Zhou Y."/>
            <person name="Sun X."/>
            <person name="Brodelius P.E."/>
            <person name="Rose J.K.C."/>
            <person name="Tang K."/>
        </authorList>
    </citation>
    <scope>NUCLEOTIDE SEQUENCE [LARGE SCALE GENOMIC DNA]</scope>
    <source>
        <strain evidence="9">cv. Huhao1</strain>
        <tissue evidence="8">Leaf</tissue>
    </source>
</reference>
<dbReference type="Pfam" id="PF00892">
    <property type="entry name" value="EamA"/>
    <property type="match status" value="2"/>
</dbReference>
<dbReference type="InterPro" id="IPR037185">
    <property type="entry name" value="EmrE-like"/>
</dbReference>
<dbReference type="PANTHER" id="PTHR31218">
    <property type="entry name" value="WAT1-RELATED PROTEIN"/>
    <property type="match status" value="1"/>
</dbReference>
<evidence type="ECO:0000256" key="4">
    <source>
        <dbReference type="ARBA" id="ARBA00022989"/>
    </source>
</evidence>
<feature type="transmembrane region" description="Helical" evidence="6">
    <location>
        <begin position="46"/>
        <end position="66"/>
    </location>
</feature>
<dbReference type="SUPFAM" id="SSF103481">
    <property type="entry name" value="Multidrug resistance efflux transporter EmrE"/>
    <property type="match status" value="2"/>
</dbReference>
<evidence type="ECO:0000313" key="9">
    <source>
        <dbReference type="Proteomes" id="UP000245207"/>
    </source>
</evidence>
<accession>A0A2U1NZ61</accession>
<dbReference type="GO" id="GO:0022857">
    <property type="term" value="F:transmembrane transporter activity"/>
    <property type="evidence" value="ECO:0007669"/>
    <property type="project" value="InterPro"/>
</dbReference>
<feature type="transmembrane region" description="Helical" evidence="6">
    <location>
        <begin position="253"/>
        <end position="278"/>
    </location>
</feature>